<evidence type="ECO:0000256" key="4">
    <source>
        <dbReference type="ARBA" id="ARBA00023033"/>
    </source>
</evidence>
<dbReference type="RefSeq" id="WP_127786242.1">
    <property type="nucleotide sequence ID" value="NZ_SACL01000001.1"/>
</dbReference>
<sequence length="460" mass="51144">MPQGKPRQIKMVGFMQAQNCSIAPGSWRHPANMMDFLTPEYFQRIGRVLEEGKFHLAFFDDRLAMPDIFTDDHREAVENGIRVVKMDPISILTAIGMATKRLGLGATYSTTYYEPFHVARLFATLDLMTKGRAAWNVVTSLNSSEAGNFGRTEHLAHDERYERADEFVEVVLGHWDSWEDGALIMDKASGRFADGSKVHALRHQGKYFSSRGPLSVPRSPQGHPVLIQAGQSGRGRQFAGRWGELIFVVYPNLAAGKAQYAALKQAVADAGRDPASVNVAPACYVCVAETRAAAEEKREYIRALAKPIDALVLLSEALNFDFGSKDLDSEFTDEELKRISWTGFRDRVVMLSGKANPTVRDFVHFSGRGTIGEFPIFCGTPQDVADQMEEWFTTPACDGFVLAATHTPGAFEDFTRYVVPELQRRGLYHQDYAGDTLRENLGLPKPAAGDWRLVKPRSAA</sequence>
<evidence type="ECO:0000313" key="9">
    <source>
        <dbReference type="Proteomes" id="UP000282957"/>
    </source>
</evidence>
<keyword evidence="3" id="KW-0560">Oxidoreductase</keyword>
<keyword evidence="4" id="KW-0503">Monooxygenase</keyword>
<dbReference type="Proteomes" id="UP000282957">
    <property type="component" value="Unassembled WGS sequence"/>
</dbReference>
<feature type="binding site" evidence="6">
    <location>
        <position position="232"/>
    </location>
    <ligand>
        <name>FMN</name>
        <dbReference type="ChEBI" id="CHEBI:58210"/>
    </ligand>
</feature>
<feature type="binding site" evidence="6">
    <location>
        <position position="157"/>
    </location>
    <ligand>
        <name>FMN</name>
        <dbReference type="ChEBI" id="CHEBI:58210"/>
    </ligand>
</feature>
<comment type="similarity">
    <text evidence="5">Belongs to the NtaA/SnaA/DszA monooxygenase family.</text>
</comment>
<comment type="caution">
    <text evidence="8">The sequence shown here is derived from an EMBL/GenBank/DDBJ whole genome shotgun (WGS) entry which is preliminary data.</text>
</comment>
<name>A0A437MNX6_9PROT</name>
<proteinExistence type="inferred from homology"/>
<feature type="binding site" evidence="6">
    <location>
        <position position="161"/>
    </location>
    <ligand>
        <name>FMN</name>
        <dbReference type="ChEBI" id="CHEBI:58210"/>
    </ligand>
</feature>
<dbReference type="Pfam" id="PF00296">
    <property type="entry name" value="Bac_luciferase"/>
    <property type="match status" value="1"/>
</dbReference>
<dbReference type="PIRSF" id="PIRSF000337">
    <property type="entry name" value="NTA_MOA"/>
    <property type="match status" value="1"/>
</dbReference>
<dbReference type="PANTHER" id="PTHR30011">
    <property type="entry name" value="ALKANESULFONATE MONOOXYGENASE-RELATED"/>
    <property type="match status" value="1"/>
</dbReference>
<dbReference type="InterPro" id="IPR051260">
    <property type="entry name" value="Diverse_substr_monoxygenases"/>
</dbReference>
<organism evidence="8 9">
    <name type="scientific">Rhodovarius crocodyli</name>
    <dbReference type="NCBI Taxonomy" id="1979269"/>
    <lineage>
        <taxon>Bacteria</taxon>
        <taxon>Pseudomonadati</taxon>
        <taxon>Pseudomonadota</taxon>
        <taxon>Alphaproteobacteria</taxon>
        <taxon>Acetobacterales</taxon>
        <taxon>Roseomonadaceae</taxon>
        <taxon>Rhodovarius</taxon>
    </lineage>
</organism>
<evidence type="ECO:0000256" key="3">
    <source>
        <dbReference type="ARBA" id="ARBA00023002"/>
    </source>
</evidence>
<dbReference type="CDD" id="cd01095">
    <property type="entry name" value="Nitrilotriacetate_monoxgenase"/>
    <property type="match status" value="1"/>
</dbReference>
<accession>A0A437MNX6</accession>
<dbReference type="Gene3D" id="3.20.20.30">
    <property type="entry name" value="Luciferase-like domain"/>
    <property type="match status" value="1"/>
</dbReference>
<reference evidence="8 9" key="1">
    <citation type="submission" date="2019-01" db="EMBL/GenBank/DDBJ databases">
        <authorList>
            <person name="Chen W.-M."/>
        </authorList>
    </citation>
    <scope>NUCLEOTIDE SEQUENCE [LARGE SCALE GENOMIC DNA]</scope>
    <source>
        <strain evidence="8 9">CCP-6</strain>
    </source>
</reference>
<protein>
    <submittedName>
        <fullName evidence="8">LLM class flavin-dependent oxidoreductase</fullName>
    </submittedName>
</protein>
<evidence type="ECO:0000313" key="8">
    <source>
        <dbReference type="EMBL" id="RVT99347.1"/>
    </source>
</evidence>
<evidence type="ECO:0000256" key="5">
    <source>
        <dbReference type="ARBA" id="ARBA00033748"/>
    </source>
</evidence>
<dbReference type="SUPFAM" id="SSF51679">
    <property type="entry name" value="Bacterial luciferase-like"/>
    <property type="match status" value="1"/>
</dbReference>
<dbReference type="EMBL" id="SACL01000001">
    <property type="protein sequence ID" value="RVT99347.1"/>
    <property type="molecule type" value="Genomic_DNA"/>
</dbReference>
<feature type="domain" description="Luciferase-like" evidence="7">
    <location>
        <begin position="32"/>
        <end position="392"/>
    </location>
</feature>
<evidence type="ECO:0000259" key="7">
    <source>
        <dbReference type="Pfam" id="PF00296"/>
    </source>
</evidence>
<dbReference type="InterPro" id="IPR036661">
    <property type="entry name" value="Luciferase-like_sf"/>
</dbReference>
<dbReference type="InterPro" id="IPR011251">
    <property type="entry name" value="Luciferase-like_dom"/>
</dbReference>
<dbReference type="GO" id="GO:0016705">
    <property type="term" value="F:oxidoreductase activity, acting on paired donors, with incorporation or reduction of molecular oxygen"/>
    <property type="evidence" value="ECO:0007669"/>
    <property type="project" value="InterPro"/>
</dbReference>
<evidence type="ECO:0000256" key="6">
    <source>
        <dbReference type="PIRSR" id="PIRSR000337-1"/>
    </source>
</evidence>
<evidence type="ECO:0000256" key="1">
    <source>
        <dbReference type="ARBA" id="ARBA00022630"/>
    </source>
</evidence>
<keyword evidence="1 6" id="KW-0285">Flavoprotein</keyword>
<dbReference type="AlphaFoldDB" id="A0A437MNX6"/>
<evidence type="ECO:0000256" key="2">
    <source>
        <dbReference type="ARBA" id="ARBA00022643"/>
    </source>
</evidence>
<keyword evidence="9" id="KW-1185">Reference proteome</keyword>
<keyword evidence="2 6" id="KW-0288">FMN</keyword>
<dbReference type="OrthoDB" id="6752030at2"/>
<dbReference type="PANTHER" id="PTHR30011:SF16">
    <property type="entry name" value="C2H2 FINGER DOMAIN TRANSCRIPTION FACTOR (EUROFUNG)-RELATED"/>
    <property type="match status" value="1"/>
</dbReference>
<gene>
    <name evidence="8" type="ORF">EOD42_04450</name>
</gene>
<feature type="binding site" evidence="6">
    <location>
        <position position="107"/>
    </location>
    <ligand>
        <name>FMN</name>
        <dbReference type="ChEBI" id="CHEBI:58210"/>
    </ligand>
</feature>
<feature type="binding site" evidence="6">
    <location>
        <position position="61"/>
    </location>
    <ligand>
        <name>FMN</name>
        <dbReference type="ChEBI" id="CHEBI:58210"/>
    </ligand>
</feature>
<dbReference type="NCBIfam" id="TIGR03860">
    <property type="entry name" value="FMN_nitrolo"/>
    <property type="match status" value="1"/>
</dbReference>
<dbReference type="GO" id="GO:0004497">
    <property type="term" value="F:monooxygenase activity"/>
    <property type="evidence" value="ECO:0007669"/>
    <property type="project" value="UniProtKB-KW"/>
</dbReference>
<dbReference type="InterPro" id="IPR016215">
    <property type="entry name" value="NTA_MOA"/>
</dbReference>